<name>A0AAD8GSP1_9APIA</name>
<accession>A0AAD8GSP1</accession>
<evidence type="ECO:0000256" key="9">
    <source>
        <dbReference type="ARBA" id="ARBA00038341"/>
    </source>
</evidence>
<reference evidence="14" key="2">
    <citation type="submission" date="2023-05" db="EMBL/GenBank/DDBJ databases">
        <authorList>
            <person name="Schelkunov M.I."/>
        </authorList>
    </citation>
    <scope>NUCLEOTIDE SEQUENCE</scope>
    <source>
        <strain evidence="14">Hsosn_3</strain>
        <tissue evidence="14">Leaf</tissue>
    </source>
</reference>
<evidence type="ECO:0000256" key="7">
    <source>
        <dbReference type="ARBA" id="ARBA00023065"/>
    </source>
</evidence>
<dbReference type="GO" id="GO:0016020">
    <property type="term" value="C:membrane"/>
    <property type="evidence" value="ECO:0007669"/>
    <property type="project" value="UniProtKB-SubCell"/>
</dbReference>
<dbReference type="EMBL" id="JAUIZM010000011">
    <property type="protein sequence ID" value="KAK1354457.1"/>
    <property type="molecule type" value="Genomic_DNA"/>
</dbReference>
<feature type="domain" description="Cation/H+ exchanger transmembrane" evidence="11">
    <location>
        <begin position="53"/>
        <end position="431"/>
    </location>
</feature>
<evidence type="ECO:0000313" key="14">
    <source>
        <dbReference type="EMBL" id="KAK1354457.1"/>
    </source>
</evidence>
<feature type="transmembrane region" description="Helical" evidence="10">
    <location>
        <begin position="416"/>
        <end position="440"/>
    </location>
</feature>
<feature type="transmembrane region" description="Helical" evidence="10">
    <location>
        <begin position="102"/>
        <end position="125"/>
    </location>
</feature>
<dbReference type="InterPro" id="IPR006153">
    <property type="entry name" value="Cation/H_exchanger_TM"/>
</dbReference>
<reference evidence="14" key="1">
    <citation type="submission" date="2023-02" db="EMBL/GenBank/DDBJ databases">
        <title>Genome of toxic invasive species Heracleum sosnowskyi carries increased number of genes despite the absence of recent whole-genome duplications.</title>
        <authorList>
            <person name="Schelkunov M."/>
            <person name="Shtratnikova V."/>
            <person name="Makarenko M."/>
            <person name="Klepikova A."/>
            <person name="Omelchenko D."/>
            <person name="Novikova G."/>
            <person name="Obukhova E."/>
            <person name="Bogdanov V."/>
            <person name="Penin A."/>
            <person name="Logacheva M."/>
        </authorList>
    </citation>
    <scope>NUCLEOTIDE SEQUENCE</scope>
    <source>
        <strain evidence="14">Hsosn_3</strain>
        <tissue evidence="14">Leaf</tissue>
    </source>
</reference>
<dbReference type="Gene3D" id="1.20.1530.20">
    <property type="match status" value="1"/>
</dbReference>
<keyword evidence="15" id="KW-1185">Reference proteome</keyword>
<dbReference type="PANTHER" id="PTHR32468">
    <property type="entry name" value="CATION/H + ANTIPORTER"/>
    <property type="match status" value="1"/>
</dbReference>
<feature type="transmembrane region" description="Helical" evidence="10">
    <location>
        <begin position="273"/>
        <end position="303"/>
    </location>
</feature>
<comment type="caution">
    <text evidence="14">The sequence shown here is derived from an EMBL/GenBank/DDBJ whole genome shotgun (WGS) entry which is preliminary data.</text>
</comment>
<evidence type="ECO:0000259" key="12">
    <source>
        <dbReference type="Pfam" id="PF23256"/>
    </source>
</evidence>
<dbReference type="PANTHER" id="PTHR32468:SF109">
    <property type="entry name" value="CATION_H(+) ANTIPORTER 24-RELATED"/>
    <property type="match status" value="1"/>
</dbReference>
<dbReference type="Proteomes" id="UP001237642">
    <property type="component" value="Unassembled WGS sequence"/>
</dbReference>
<feature type="transmembrane region" description="Helical" evidence="10">
    <location>
        <begin position="234"/>
        <end position="261"/>
    </location>
</feature>
<dbReference type="GO" id="GO:0006885">
    <property type="term" value="P:regulation of pH"/>
    <property type="evidence" value="ECO:0007669"/>
    <property type="project" value="TreeGrafter"/>
</dbReference>
<dbReference type="InterPro" id="IPR050794">
    <property type="entry name" value="CPA2_transporter"/>
</dbReference>
<feature type="transmembrane region" description="Helical" evidence="10">
    <location>
        <begin position="323"/>
        <end position="344"/>
    </location>
</feature>
<feature type="transmembrane region" description="Helical" evidence="10">
    <location>
        <begin position="356"/>
        <end position="379"/>
    </location>
</feature>
<keyword evidence="5" id="KW-0630">Potassium</keyword>
<keyword evidence="4 10" id="KW-0812">Transmembrane</keyword>
<evidence type="ECO:0000256" key="1">
    <source>
        <dbReference type="ARBA" id="ARBA00004141"/>
    </source>
</evidence>
<feature type="domain" description="Cation/H(+) antiporter C-terminal" evidence="13">
    <location>
        <begin position="646"/>
        <end position="788"/>
    </location>
</feature>
<dbReference type="GO" id="GO:0015297">
    <property type="term" value="F:antiporter activity"/>
    <property type="evidence" value="ECO:0007669"/>
    <property type="project" value="InterPro"/>
</dbReference>
<keyword evidence="6 10" id="KW-1133">Transmembrane helix</keyword>
<dbReference type="InterPro" id="IPR038770">
    <property type="entry name" value="Na+/solute_symporter_sf"/>
</dbReference>
<evidence type="ECO:0000256" key="3">
    <source>
        <dbReference type="ARBA" id="ARBA00022538"/>
    </source>
</evidence>
<protein>
    <submittedName>
        <fullName evidence="14">Cation/H(+) antiporter like</fullName>
    </submittedName>
</protein>
<feature type="transmembrane region" description="Helical" evidence="10">
    <location>
        <begin position="74"/>
        <end position="96"/>
    </location>
</feature>
<evidence type="ECO:0000256" key="2">
    <source>
        <dbReference type="ARBA" id="ARBA00022448"/>
    </source>
</evidence>
<evidence type="ECO:0000259" key="13">
    <source>
        <dbReference type="Pfam" id="PF23259"/>
    </source>
</evidence>
<keyword evidence="7" id="KW-0406">Ion transport</keyword>
<sequence length="814" mass="90293">MEDMIKLEKGIDGQHKVICRVYQDSHSPGIFNGKNPLQFSFPLLLLEISLIIVITRIVRFILKPLKQPRIVSEVIGGIIIGPSCLGRSKTFSAYVFTDNSAFVMRTIGVLGFVYFLFLCGVKMDLMTMAKPGKKQICIAFFGIVIPIVSSGIVAVLVRKGLPQELAAGSSLWGVTSSVAITAFPVIYTIIKEFNLLSSDLGRVALSTAIISDVIGMQGLVGFEASKQGEGRPMAAVWYILSLIVVTTFIFNGLRFVMLWIVKATPEGKPVEQTYIVLILLGVMVMGFISDFLGLAIGNAPLWYGLAIPDGPPLGATIVEKSETIIMEILLPFSYVYIGLYTDIFSLSGRWSSLKPLFLIVVTAYLTKILATLAVARFYNMPPRESIALSLILSLRGQVELILFIHWIDFKVIRQPAYFTLMVLMTTSVTAIASPLINFIYDPTRPYMINKRRNIQHNPPNAELRIVLSIHDAESVPGFISLLEVSNPNVSSPFSVYALRLIELIGRASPLFIDHETRDGDSYVSENYTSSNPIHNALKFSHESEGEYVEIHPFTSVSPKKSMYQDICELALTKKASLIILPFHKDWLYMENNIEGVAAHKNVQSINFNVLNHAPCSVALLVDKGSLKGRLHNSCSFSMHHINHHFAVLFLGGPDAREALAFADRMTSHPDVSLLVIRFLSHDGEGDDLIEKKLDDGLVTWFWVKNEGNSKVTYREVVVQNGEDTLGAIQAINDDSFNLWIVGRKQGINPVLLQGLQSWSEHQELGVIGEYVSSVDLGTTASVLVVKQQILRDQRRASRLARAFKDCVRPGTRTD</sequence>
<evidence type="ECO:0000256" key="4">
    <source>
        <dbReference type="ARBA" id="ARBA00022692"/>
    </source>
</evidence>
<evidence type="ECO:0000256" key="6">
    <source>
        <dbReference type="ARBA" id="ARBA00022989"/>
    </source>
</evidence>
<evidence type="ECO:0000256" key="10">
    <source>
        <dbReference type="SAM" id="Phobius"/>
    </source>
</evidence>
<dbReference type="AlphaFoldDB" id="A0AAD8GSP1"/>
<gene>
    <name evidence="14" type="ORF">POM88_047713</name>
</gene>
<evidence type="ECO:0000313" key="15">
    <source>
        <dbReference type="Proteomes" id="UP001237642"/>
    </source>
</evidence>
<keyword evidence="2" id="KW-0813">Transport</keyword>
<feature type="transmembrane region" description="Helical" evidence="10">
    <location>
        <begin position="137"/>
        <end position="157"/>
    </location>
</feature>
<keyword evidence="3" id="KW-0633">Potassium transport</keyword>
<dbReference type="GO" id="GO:0012505">
    <property type="term" value="C:endomembrane system"/>
    <property type="evidence" value="ECO:0007669"/>
    <property type="project" value="TreeGrafter"/>
</dbReference>
<dbReference type="GO" id="GO:0006813">
    <property type="term" value="P:potassium ion transport"/>
    <property type="evidence" value="ECO:0007669"/>
    <property type="project" value="UniProtKB-KW"/>
</dbReference>
<dbReference type="Pfam" id="PF23256">
    <property type="entry name" value="CHX17_2nd"/>
    <property type="match status" value="1"/>
</dbReference>
<comment type="subcellular location">
    <subcellularLocation>
        <location evidence="1">Membrane</location>
        <topology evidence="1">Multi-pass membrane protein</topology>
    </subcellularLocation>
</comment>
<dbReference type="InterPro" id="IPR057290">
    <property type="entry name" value="CHX17_C"/>
</dbReference>
<feature type="domain" description="Cation/H(+) antiporter central" evidence="12">
    <location>
        <begin position="495"/>
        <end position="624"/>
    </location>
</feature>
<proteinExistence type="inferred from homology"/>
<evidence type="ECO:0000256" key="5">
    <source>
        <dbReference type="ARBA" id="ARBA00022958"/>
    </source>
</evidence>
<feature type="transmembrane region" description="Helical" evidence="10">
    <location>
        <begin position="169"/>
        <end position="190"/>
    </location>
</feature>
<comment type="similarity">
    <text evidence="9">Belongs to the monovalent cation:proton antiporter 2 (CPA2) transporter (TC 2.A.37) family. CHX (TC 2.A.37.4) subfamily.</text>
</comment>
<dbReference type="GO" id="GO:1902600">
    <property type="term" value="P:proton transmembrane transport"/>
    <property type="evidence" value="ECO:0007669"/>
    <property type="project" value="InterPro"/>
</dbReference>
<organism evidence="14 15">
    <name type="scientific">Heracleum sosnowskyi</name>
    <dbReference type="NCBI Taxonomy" id="360622"/>
    <lineage>
        <taxon>Eukaryota</taxon>
        <taxon>Viridiplantae</taxon>
        <taxon>Streptophyta</taxon>
        <taxon>Embryophyta</taxon>
        <taxon>Tracheophyta</taxon>
        <taxon>Spermatophyta</taxon>
        <taxon>Magnoliopsida</taxon>
        <taxon>eudicotyledons</taxon>
        <taxon>Gunneridae</taxon>
        <taxon>Pentapetalae</taxon>
        <taxon>asterids</taxon>
        <taxon>campanulids</taxon>
        <taxon>Apiales</taxon>
        <taxon>Apiaceae</taxon>
        <taxon>Apioideae</taxon>
        <taxon>apioid superclade</taxon>
        <taxon>Tordylieae</taxon>
        <taxon>Tordyliinae</taxon>
        <taxon>Heracleum</taxon>
    </lineage>
</organism>
<dbReference type="Pfam" id="PF23259">
    <property type="entry name" value="CHX17_C"/>
    <property type="match status" value="1"/>
</dbReference>
<feature type="transmembrane region" description="Helical" evidence="10">
    <location>
        <begin position="385"/>
        <end position="404"/>
    </location>
</feature>
<dbReference type="Pfam" id="PF00999">
    <property type="entry name" value="Na_H_Exchanger"/>
    <property type="match status" value="1"/>
</dbReference>
<keyword evidence="8 10" id="KW-0472">Membrane</keyword>
<dbReference type="InterPro" id="IPR057291">
    <property type="entry name" value="CHX17_2nd"/>
</dbReference>
<feature type="transmembrane region" description="Helical" evidence="10">
    <location>
        <begin position="41"/>
        <end position="62"/>
    </location>
</feature>
<evidence type="ECO:0000256" key="8">
    <source>
        <dbReference type="ARBA" id="ARBA00023136"/>
    </source>
</evidence>
<evidence type="ECO:0000259" key="11">
    <source>
        <dbReference type="Pfam" id="PF00999"/>
    </source>
</evidence>